<gene>
    <name evidence="2" type="ORF">GCM10025778_12930</name>
</gene>
<organism evidence="2 3">
    <name type="scientific">Paeniglutamicibacter antarcticus</name>
    <dbReference type="NCBI Taxonomy" id="494023"/>
    <lineage>
        <taxon>Bacteria</taxon>
        <taxon>Bacillati</taxon>
        <taxon>Actinomycetota</taxon>
        <taxon>Actinomycetes</taxon>
        <taxon>Micrococcales</taxon>
        <taxon>Micrococcaceae</taxon>
        <taxon>Paeniglutamicibacter</taxon>
    </lineage>
</organism>
<accession>A0ABP9TMT7</accession>
<dbReference type="SUPFAM" id="SSF55729">
    <property type="entry name" value="Acyl-CoA N-acyltransferases (Nat)"/>
    <property type="match status" value="1"/>
</dbReference>
<dbReference type="PANTHER" id="PTHR43792:SF1">
    <property type="entry name" value="N-ACETYLTRANSFERASE DOMAIN-CONTAINING PROTEIN"/>
    <property type="match status" value="1"/>
</dbReference>
<evidence type="ECO:0000259" key="1">
    <source>
        <dbReference type="Pfam" id="PF13302"/>
    </source>
</evidence>
<dbReference type="EMBL" id="BAABLK010000022">
    <property type="protein sequence ID" value="GAA5226760.1"/>
    <property type="molecule type" value="Genomic_DNA"/>
</dbReference>
<evidence type="ECO:0000313" key="2">
    <source>
        <dbReference type="EMBL" id="GAA5226760.1"/>
    </source>
</evidence>
<reference evidence="3" key="1">
    <citation type="journal article" date="2019" name="Int. J. Syst. Evol. Microbiol.">
        <title>The Global Catalogue of Microorganisms (GCM) 10K type strain sequencing project: providing services to taxonomists for standard genome sequencing and annotation.</title>
        <authorList>
            <consortium name="The Broad Institute Genomics Platform"/>
            <consortium name="The Broad Institute Genome Sequencing Center for Infectious Disease"/>
            <person name="Wu L."/>
            <person name="Ma J."/>
        </authorList>
    </citation>
    <scope>NUCLEOTIDE SEQUENCE [LARGE SCALE GENOMIC DNA]</scope>
    <source>
        <strain evidence="3">JCM 18952</strain>
    </source>
</reference>
<protein>
    <submittedName>
        <fullName evidence="2">GNAT family protein</fullName>
    </submittedName>
</protein>
<dbReference type="InterPro" id="IPR051531">
    <property type="entry name" value="N-acetyltransferase"/>
</dbReference>
<dbReference type="Pfam" id="PF13302">
    <property type="entry name" value="Acetyltransf_3"/>
    <property type="match status" value="1"/>
</dbReference>
<dbReference type="PANTHER" id="PTHR43792">
    <property type="entry name" value="GNAT FAMILY, PUTATIVE (AFU_ORTHOLOGUE AFUA_3G00765)-RELATED-RELATED"/>
    <property type="match status" value="1"/>
</dbReference>
<keyword evidence="3" id="KW-1185">Reference proteome</keyword>
<dbReference type="InterPro" id="IPR016181">
    <property type="entry name" value="Acyl_CoA_acyltransferase"/>
</dbReference>
<name>A0ABP9TMT7_9MICC</name>
<proteinExistence type="predicted"/>
<dbReference type="Gene3D" id="3.40.630.30">
    <property type="match status" value="1"/>
</dbReference>
<sequence>MEICTKRLVLREYCTGDLEQVHAFAADPVVCSFVEWGPNNRAQSAAFLDGCTAEQFVEPRDTWTLAITMGGVVIGSIALMGGESELLQAPGDVEIGYVLRVESWGRGFAMESASALVQSASSALGFTRVLATCRPENAGSVRVLEKSDLQQVDYLHGHKRIDGQARDSLLFATSVPVG</sequence>
<dbReference type="InterPro" id="IPR000182">
    <property type="entry name" value="GNAT_dom"/>
</dbReference>
<evidence type="ECO:0000313" key="3">
    <source>
        <dbReference type="Proteomes" id="UP001501257"/>
    </source>
</evidence>
<dbReference type="Proteomes" id="UP001501257">
    <property type="component" value="Unassembled WGS sequence"/>
</dbReference>
<dbReference type="RefSeq" id="WP_210099793.1">
    <property type="nucleotide sequence ID" value="NZ_BAABLK010000022.1"/>
</dbReference>
<comment type="caution">
    <text evidence="2">The sequence shown here is derived from an EMBL/GenBank/DDBJ whole genome shotgun (WGS) entry which is preliminary data.</text>
</comment>
<feature type="domain" description="N-acetyltransferase" evidence="1">
    <location>
        <begin position="7"/>
        <end position="148"/>
    </location>
</feature>